<comment type="subcellular location">
    <subcellularLocation>
        <location evidence="2">Cytoplasm</location>
    </subcellularLocation>
    <subcellularLocation>
        <location evidence="1">Nucleus</location>
    </subcellularLocation>
</comment>
<evidence type="ECO:0000256" key="9">
    <source>
        <dbReference type="ARBA" id="ARBA00038126"/>
    </source>
</evidence>
<feature type="compositionally biased region" description="Low complexity" evidence="10">
    <location>
        <begin position="33"/>
        <end position="57"/>
    </location>
</feature>
<keyword evidence="5" id="KW-0489">Methyltransferase</keyword>
<accession>A0A9P3HFB0</accession>
<feature type="compositionally biased region" description="Acidic residues" evidence="10">
    <location>
        <begin position="276"/>
        <end position="299"/>
    </location>
</feature>
<reference evidence="11" key="1">
    <citation type="submission" date="2021-11" db="EMBL/GenBank/DDBJ databases">
        <authorList>
            <person name="Herlambang A."/>
            <person name="Guo Y."/>
            <person name="Takashima Y."/>
            <person name="Nishizawa T."/>
        </authorList>
    </citation>
    <scope>NUCLEOTIDE SEQUENCE</scope>
    <source>
        <strain evidence="11">E1425</strain>
    </source>
</reference>
<dbReference type="EMBL" id="BQFW01000011">
    <property type="protein sequence ID" value="GJJ75526.1"/>
    <property type="molecule type" value="Genomic_DNA"/>
</dbReference>
<evidence type="ECO:0000256" key="5">
    <source>
        <dbReference type="ARBA" id="ARBA00022603"/>
    </source>
</evidence>
<dbReference type="EC" id="2.1.1.85" evidence="3"/>
<dbReference type="Pfam" id="PF10294">
    <property type="entry name" value="Methyltransf_16"/>
    <property type="match status" value="1"/>
</dbReference>
<feature type="region of interest" description="Disordered" evidence="10">
    <location>
        <begin position="1"/>
        <end position="57"/>
    </location>
</feature>
<dbReference type="PANTHER" id="PTHR14614">
    <property type="entry name" value="HEPATOCELLULAR CARCINOMA-ASSOCIATED ANTIGEN"/>
    <property type="match status" value="1"/>
</dbReference>
<evidence type="ECO:0000256" key="10">
    <source>
        <dbReference type="SAM" id="MobiDB-lite"/>
    </source>
</evidence>
<evidence type="ECO:0000256" key="2">
    <source>
        <dbReference type="ARBA" id="ARBA00004496"/>
    </source>
</evidence>
<evidence type="ECO:0000313" key="12">
    <source>
        <dbReference type="Proteomes" id="UP000827284"/>
    </source>
</evidence>
<comment type="similarity">
    <text evidence="9">Belongs to the methyltransferase superfamily. METTL18 family.</text>
</comment>
<evidence type="ECO:0000256" key="4">
    <source>
        <dbReference type="ARBA" id="ARBA00022490"/>
    </source>
</evidence>
<comment type="caution">
    <text evidence="11">The sequence shown here is derived from an EMBL/GenBank/DDBJ whole genome shotgun (WGS) entry which is preliminary data.</text>
</comment>
<dbReference type="SUPFAM" id="SSF53335">
    <property type="entry name" value="S-adenosyl-L-methionine-dependent methyltransferases"/>
    <property type="match status" value="1"/>
</dbReference>
<dbReference type="GO" id="GO:0005737">
    <property type="term" value="C:cytoplasm"/>
    <property type="evidence" value="ECO:0007669"/>
    <property type="project" value="UniProtKB-SubCell"/>
</dbReference>
<dbReference type="GO" id="GO:0032259">
    <property type="term" value="P:methylation"/>
    <property type="evidence" value="ECO:0007669"/>
    <property type="project" value="UniProtKB-KW"/>
</dbReference>
<dbReference type="InterPro" id="IPR029063">
    <property type="entry name" value="SAM-dependent_MTases_sf"/>
</dbReference>
<keyword evidence="7" id="KW-0949">S-adenosyl-L-methionine</keyword>
<dbReference type="InterPro" id="IPR019410">
    <property type="entry name" value="Methyltransf_16"/>
</dbReference>
<dbReference type="GO" id="GO:0018064">
    <property type="term" value="F:protein-L-histidine N-tele-methyltransferase activity"/>
    <property type="evidence" value="ECO:0007669"/>
    <property type="project" value="UniProtKB-EC"/>
</dbReference>
<feature type="compositionally biased region" description="Acidic residues" evidence="10">
    <location>
        <begin position="256"/>
        <end position="267"/>
    </location>
</feature>
<proteinExistence type="inferred from homology"/>
<dbReference type="Proteomes" id="UP000827284">
    <property type="component" value="Unassembled WGS sequence"/>
</dbReference>
<dbReference type="GO" id="GO:0005634">
    <property type="term" value="C:nucleus"/>
    <property type="evidence" value="ECO:0007669"/>
    <property type="project" value="UniProtKB-SubCell"/>
</dbReference>
<gene>
    <name evidence="11" type="ORF">EMPS_07884</name>
</gene>
<keyword evidence="6" id="KW-0808">Transferase</keyword>
<dbReference type="OrthoDB" id="1723750at2759"/>
<evidence type="ECO:0000256" key="7">
    <source>
        <dbReference type="ARBA" id="ARBA00022691"/>
    </source>
</evidence>
<feature type="region of interest" description="Disordered" evidence="10">
    <location>
        <begin position="131"/>
        <end position="153"/>
    </location>
</feature>
<keyword evidence="12" id="KW-1185">Reference proteome</keyword>
<evidence type="ECO:0000313" key="11">
    <source>
        <dbReference type="EMBL" id="GJJ75526.1"/>
    </source>
</evidence>
<reference evidence="11" key="2">
    <citation type="journal article" date="2022" name="Microbiol. Resour. Announc.">
        <title>Whole-Genome Sequence of Entomortierella parvispora E1425, a Mucoromycotan Fungus Associated with Burkholderiaceae-Related Endosymbiotic Bacteria.</title>
        <authorList>
            <person name="Herlambang A."/>
            <person name="Guo Y."/>
            <person name="Takashima Y."/>
            <person name="Narisawa K."/>
            <person name="Ohta H."/>
            <person name="Nishizawa T."/>
        </authorList>
    </citation>
    <scope>NUCLEOTIDE SEQUENCE</scope>
    <source>
        <strain evidence="11">E1425</strain>
    </source>
</reference>
<organism evidence="11 12">
    <name type="scientific">Entomortierella parvispora</name>
    <dbReference type="NCBI Taxonomy" id="205924"/>
    <lineage>
        <taxon>Eukaryota</taxon>
        <taxon>Fungi</taxon>
        <taxon>Fungi incertae sedis</taxon>
        <taxon>Mucoromycota</taxon>
        <taxon>Mortierellomycotina</taxon>
        <taxon>Mortierellomycetes</taxon>
        <taxon>Mortierellales</taxon>
        <taxon>Mortierellaceae</taxon>
        <taxon>Entomortierella</taxon>
    </lineage>
</organism>
<evidence type="ECO:0000256" key="8">
    <source>
        <dbReference type="ARBA" id="ARBA00023242"/>
    </source>
</evidence>
<protein>
    <recommendedName>
        <fullName evidence="3">protein-histidine N-methyltransferase</fullName>
        <ecNumber evidence="3">2.1.1.85</ecNumber>
    </recommendedName>
</protein>
<feature type="compositionally biased region" description="Acidic residues" evidence="10">
    <location>
        <begin position="131"/>
        <end position="141"/>
    </location>
</feature>
<evidence type="ECO:0000256" key="6">
    <source>
        <dbReference type="ARBA" id="ARBA00022679"/>
    </source>
</evidence>
<dbReference type="PANTHER" id="PTHR14614:SF39">
    <property type="entry name" value="HISTIDINE PROTEIN METHYLTRANSFERASE 1 HOMOLOG"/>
    <property type="match status" value="1"/>
</dbReference>
<name>A0A9P3HFB0_9FUNG</name>
<keyword evidence="8" id="KW-0539">Nucleus</keyword>
<dbReference type="Gene3D" id="3.40.50.150">
    <property type="entry name" value="Vaccinia Virus protein VP39"/>
    <property type="match status" value="1"/>
</dbReference>
<dbReference type="AlphaFoldDB" id="A0A9P3HFB0"/>
<feature type="region of interest" description="Disordered" evidence="10">
    <location>
        <begin position="246"/>
        <end position="308"/>
    </location>
</feature>
<keyword evidence="4" id="KW-0963">Cytoplasm</keyword>
<sequence>MFKFNFSADDLEFDDPSLASEDQEVDQLSQPLSTLSVSGSTTTATDDSKASQESSSEISVVPASQLDLLSKSLLHALPSTLHYELAQIPLIHPGSGAATAIATDLKTGQQKEVITLYKRNLEDVKFQIAQDDDEFDNDQEDSQSKEQKSGPGGVEMLALAGTSDLVKGVYEGGLKTWECALDLVAYLAEQKDNYDGKKVLELGCGSALPGIFVLTQSESVQVDLQDYNDQVLKLVTLPNVLLNSYIRPDQQPPVQEVEDDSEDEDEKEEKSKETDGGDEEDDEDEDEDEDDEPEADPADGDFQGVEIDLPVSEDERRSLLTRVQKQSRFFMGDWGGLVDLMAFKDESEKYDLILTSETIYAEESHPKLYATIKNSLKRNGGRALVAAKTFYFGVGGDILSFRQLIEKDGVFDVKVVFSAQSFVRREILELTFKK</sequence>
<evidence type="ECO:0000256" key="3">
    <source>
        <dbReference type="ARBA" id="ARBA00012533"/>
    </source>
</evidence>
<evidence type="ECO:0000256" key="1">
    <source>
        <dbReference type="ARBA" id="ARBA00004123"/>
    </source>
</evidence>
<feature type="compositionally biased region" description="Acidic residues" evidence="10">
    <location>
        <begin position="9"/>
        <end position="25"/>
    </location>
</feature>